<reference evidence="5" key="1">
    <citation type="submission" date="2023-01" db="EMBL/GenBank/DDBJ databases">
        <title>The growth and conidiation of Purpureocillium lavendulum are regulated by nitrogen source and histone H3K14 acetylation.</title>
        <authorList>
            <person name="Tang P."/>
            <person name="Han J."/>
            <person name="Zhang C."/>
            <person name="Tang P."/>
            <person name="Qi F."/>
            <person name="Zhang K."/>
            <person name="Liang L."/>
        </authorList>
    </citation>
    <scope>NUCLEOTIDE SEQUENCE</scope>
    <source>
        <strain evidence="5">YMF1.00683</strain>
    </source>
</reference>
<evidence type="ECO:0000313" key="5">
    <source>
        <dbReference type="EMBL" id="KAJ6437397.1"/>
    </source>
</evidence>
<dbReference type="Gene3D" id="2.60.220.20">
    <property type="entry name" value="putative beta-Galactosidase from caulobacter crescentus"/>
    <property type="match status" value="1"/>
</dbReference>
<gene>
    <name evidence="5" type="ORF">O9K51_09953</name>
</gene>
<dbReference type="InterPro" id="IPR013529">
    <property type="entry name" value="Glyco_hydro_42_N"/>
</dbReference>
<name>A0AB34FEN1_9HYPO</name>
<feature type="domain" description="DUF5597" evidence="4">
    <location>
        <begin position="563"/>
        <end position="696"/>
    </location>
</feature>
<dbReference type="Pfam" id="PF02449">
    <property type="entry name" value="Glyco_hydro_42"/>
    <property type="match status" value="1"/>
</dbReference>
<keyword evidence="1 5" id="KW-0378">Hydrolase</keyword>
<evidence type="ECO:0000259" key="3">
    <source>
        <dbReference type="Pfam" id="PF02449"/>
    </source>
</evidence>
<evidence type="ECO:0000259" key="4">
    <source>
        <dbReference type="Pfam" id="PF18120"/>
    </source>
</evidence>
<dbReference type="GO" id="GO:0004565">
    <property type="term" value="F:beta-galactosidase activity"/>
    <property type="evidence" value="ECO:0007669"/>
    <property type="project" value="InterPro"/>
</dbReference>
<keyword evidence="2" id="KW-0326">Glycosidase</keyword>
<dbReference type="SUPFAM" id="SSF51445">
    <property type="entry name" value="(Trans)glycosidases"/>
    <property type="match status" value="1"/>
</dbReference>
<dbReference type="Pfam" id="PF18120">
    <property type="entry name" value="DUF5597"/>
    <property type="match status" value="1"/>
</dbReference>
<feature type="domain" description="Glycoside hydrolase family 42 N-terminal" evidence="3">
    <location>
        <begin position="251"/>
        <end position="318"/>
    </location>
</feature>
<evidence type="ECO:0000256" key="2">
    <source>
        <dbReference type="ARBA" id="ARBA00023295"/>
    </source>
</evidence>
<dbReference type="EMBL" id="JAQHRD010000012">
    <property type="protein sequence ID" value="KAJ6437397.1"/>
    <property type="molecule type" value="Genomic_DNA"/>
</dbReference>
<evidence type="ECO:0000313" key="6">
    <source>
        <dbReference type="Proteomes" id="UP001163105"/>
    </source>
</evidence>
<keyword evidence="6" id="KW-1185">Reference proteome</keyword>
<organism evidence="5 6">
    <name type="scientific">Purpureocillium lavendulum</name>
    <dbReference type="NCBI Taxonomy" id="1247861"/>
    <lineage>
        <taxon>Eukaryota</taxon>
        <taxon>Fungi</taxon>
        <taxon>Dikarya</taxon>
        <taxon>Ascomycota</taxon>
        <taxon>Pezizomycotina</taxon>
        <taxon>Sordariomycetes</taxon>
        <taxon>Hypocreomycetidae</taxon>
        <taxon>Hypocreales</taxon>
        <taxon>Ophiocordycipitaceae</taxon>
        <taxon>Purpureocillium</taxon>
    </lineage>
</organism>
<dbReference type="Gene3D" id="3.20.20.80">
    <property type="entry name" value="Glycosidases"/>
    <property type="match status" value="2"/>
</dbReference>
<sequence>MSHSYTCLEHAILALGASHLSHSGDTVAGTRALHHRVVAIKLFNEQIGLPPTTTDDADALFAAIGCLLSQTTLLPDGIVEYMTLTRVAGFVVNMVTPKFPSSIFHIFTPERHVDLLLTMVDERPKDIDLIDSFKSSLLLVERICHRTTELAFLTQLARCADALRTSARSACGAFIAALLTPTRFTNEEFVEFLKPGNYAGLLLTIHMLLLEYILGQACMGPSHDPKAVYRKNTVIRWTNSLAGSLPPNYRIITWENIEPAEGEFHFEQLDKVIEGARKHNLHLILLWFGSFKNGLSSYTPSWVKANPDRFPRAELGHKYGSNRAVGDVVSVFNEASRNADAREWKMKSACSVVHGTEVTRPRKKAFSSPVPSDLLMSLASNAKNLHEDLKTNFPNTDFTSLRSSSSWEVTFGTGVNTDLFMAYHYAKYLNFVAATGKKECHLPMFTNVWLNYTGGDKEESFPLVVAGGGDEPGDFPSGAPTSSVLDIWHMFAPDLDMMSPDIYLNDYEIVCKKFRHRNQALFIPEQRRVERGARSVWVAYGSYAALGASPFGIDTLDPEGNPFRKIFGLLKSVAAIVLDAHRRPGSCVGFFFDDVSDRTGANKTIVRRFGKYELTIERCFFFGKPGPGEGIVIELSEGRFLLVGCGFQVRARALDPDATFTGILKFEEKAVDDETSGELRAVRVLIGNETRSGLFAMMPNEDPDYGGFPIAITIPARTMIAELQVYDLTRGARKGNLS</sequence>
<evidence type="ECO:0000256" key="1">
    <source>
        <dbReference type="ARBA" id="ARBA00022801"/>
    </source>
</evidence>
<accession>A0AB34FEN1</accession>
<dbReference type="InterPro" id="IPR040719">
    <property type="entry name" value="DUF5597"/>
</dbReference>
<proteinExistence type="predicted"/>
<dbReference type="Proteomes" id="UP001163105">
    <property type="component" value="Unassembled WGS sequence"/>
</dbReference>
<protein>
    <submittedName>
        <fullName evidence="5">Glycosyl hydrolases family</fullName>
    </submittedName>
</protein>
<dbReference type="GO" id="GO:0009341">
    <property type="term" value="C:beta-galactosidase complex"/>
    <property type="evidence" value="ECO:0007669"/>
    <property type="project" value="InterPro"/>
</dbReference>
<dbReference type="GO" id="GO:0005975">
    <property type="term" value="P:carbohydrate metabolic process"/>
    <property type="evidence" value="ECO:0007669"/>
    <property type="project" value="InterPro"/>
</dbReference>
<comment type="caution">
    <text evidence="5">The sequence shown here is derived from an EMBL/GenBank/DDBJ whole genome shotgun (WGS) entry which is preliminary data.</text>
</comment>
<dbReference type="AlphaFoldDB" id="A0AB34FEN1"/>
<dbReference type="InterPro" id="IPR017853">
    <property type="entry name" value="GH"/>
</dbReference>